<evidence type="ECO:0000313" key="2">
    <source>
        <dbReference type="EMBL" id="NDY95418.1"/>
    </source>
</evidence>
<dbReference type="InterPro" id="IPR051209">
    <property type="entry name" value="FAD-bind_Monooxygenase_sf"/>
</dbReference>
<proteinExistence type="predicted"/>
<gene>
    <name evidence="2" type="ORF">G3I74_06735</name>
</gene>
<dbReference type="InterPro" id="IPR036188">
    <property type="entry name" value="FAD/NAD-bd_sf"/>
</dbReference>
<dbReference type="RefSeq" id="WP_164210805.1">
    <property type="nucleotide sequence ID" value="NZ_JAAGSC010000039.1"/>
</dbReference>
<dbReference type="EMBL" id="JAAGSC010000039">
    <property type="protein sequence ID" value="NDY95418.1"/>
    <property type="molecule type" value="Genomic_DNA"/>
</dbReference>
<dbReference type="AlphaFoldDB" id="A0A845UXK0"/>
<keyword evidence="1" id="KW-0812">Transmembrane</keyword>
<keyword evidence="3" id="KW-1185">Reference proteome</keyword>
<dbReference type="Gene3D" id="3.50.50.60">
    <property type="entry name" value="FAD/NAD(P)-binding domain"/>
    <property type="match status" value="2"/>
</dbReference>
<evidence type="ECO:0000256" key="1">
    <source>
        <dbReference type="SAM" id="Phobius"/>
    </source>
</evidence>
<reference evidence="2 3" key="1">
    <citation type="submission" date="2020-02" db="EMBL/GenBank/DDBJ databases">
        <authorList>
            <person name="Zhang X.-Y."/>
        </authorList>
    </citation>
    <scope>NUCLEOTIDE SEQUENCE [LARGE SCALE GENOMIC DNA]</scope>
    <source>
        <strain evidence="2 3">C33</strain>
    </source>
</reference>
<feature type="transmembrane region" description="Helical" evidence="1">
    <location>
        <begin position="12"/>
        <end position="30"/>
    </location>
</feature>
<sequence>MTDPVASQVVKTGLVIIGAGFAGIGLAIRLRRAGFDDFVVLDAESGVGGTWWVNRYPGCACDVQSHLYSLSFAPKADWSRRFAARAEIQQYLEDLVTRHGIAPRIHLDTRVVQARWQESEHAWRVHDQHGRVFAGRMLVSAIGGLSRPAWPDIEGLADFDGPVIHSQRWPDGLNLKDQRVAVIGTGASAIQFVPHLQRDARAVDIYQRSAQWILPRPDRAIAGWKQRLYRRFAPARLALRLSQFLLLESRLPAFARWPRMTAFHRRKARRHLLSQVSDPALREQLTPDYAMGCKRVLMSNDYYPAVAAANVELVTEPIERLEGRAIIDRSGQRRPADLIVLGTGFQATSPVPPGLIIGHQGRDLAEAWADGPQAYKGSTVAGFPNFFTLLGPNTALGHNSVLLMIEGQIRYLIDMLSFMQRHRSTRIEVRDQAQRDWNEDLQRRLARTVWNRGGCGSWYLHPRSGRNATLWPRFTSTFRWHCRRFDPAAYELAEAGSGVTPVRGEPPGTR</sequence>
<keyword evidence="1" id="KW-1133">Transmembrane helix</keyword>
<dbReference type="SUPFAM" id="SSF51905">
    <property type="entry name" value="FAD/NAD(P)-binding domain"/>
    <property type="match status" value="2"/>
</dbReference>
<dbReference type="PANTHER" id="PTHR42877:SF4">
    <property type="entry name" value="FAD_NAD(P)-BINDING DOMAIN-CONTAINING PROTEIN-RELATED"/>
    <property type="match status" value="1"/>
</dbReference>
<dbReference type="Proteomes" id="UP000484885">
    <property type="component" value="Unassembled WGS sequence"/>
</dbReference>
<dbReference type="PANTHER" id="PTHR42877">
    <property type="entry name" value="L-ORNITHINE N(5)-MONOOXYGENASE-RELATED"/>
    <property type="match status" value="1"/>
</dbReference>
<accession>A0A845UXK0</accession>
<dbReference type="PRINTS" id="PR00469">
    <property type="entry name" value="PNDRDTASEII"/>
</dbReference>
<evidence type="ECO:0000313" key="3">
    <source>
        <dbReference type="Proteomes" id="UP000484885"/>
    </source>
</evidence>
<dbReference type="Pfam" id="PF13738">
    <property type="entry name" value="Pyr_redox_3"/>
    <property type="match status" value="1"/>
</dbReference>
<comment type="caution">
    <text evidence="2">The sequence shown here is derived from an EMBL/GenBank/DDBJ whole genome shotgun (WGS) entry which is preliminary data.</text>
</comment>
<keyword evidence="1" id="KW-0472">Membrane</keyword>
<protein>
    <submittedName>
        <fullName evidence="2">NAD(P)/FAD-dependent oxidoreductase</fullName>
    </submittedName>
</protein>
<name>A0A845UXK0_9GAMM</name>
<organism evidence="2 3">
    <name type="scientific">Wenzhouxiangella limi</name>
    <dbReference type="NCBI Taxonomy" id="2707351"/>
    <lineage>
        <taxon>Bacteria</taxon>
        <taxon>Pseudomonadati</taxon>
        <taxon>Pseudomonadota</taxon>
        <taxon>Gammaproteobacteria</taxon>
        <taxon>Chromatiales</taxon>
        <taxon>Wenzhouxiangellaceae</taxon>
        <taxon>Wenzhouxiangella</taxon>
    </lineage>
</organism>
<dbReference type="PRINTS" id="PR00368">
    <property type="entry name" value="FADPNR"/>
</dbReference>